<dbReference type="OrthoDB" id="9792500at2"/>
<dbReference type="Pfam" id="PF00582">
    <property type="entry name" value="Usp"/>
    <property type="match status" value="1"/>
</dbReference>
<sequence>MPNRILVPIDLGDPASTTAVLAGAVKQWNTMKDPELILMTVVPEMVAGLDWRYAIRGETGGSEDWDVKKALGATVERLNEVAADHIPDGVTFKTVARHGSVYEEVLEVAKELDVDQIVIGASRPKASDFLLGANAARIVRHATCSVTVIRS</sequence>
<dbReference type="AlphaFoldDB" id="A0A221JXT4"/>
<dbReference type="Gene3D" id="3.40.50.620">
    <property type="entry name" value="HUPs"/>
    <property type="match status" value="1"/>
</dbReference>
<gene>
    <name evidence="3" type="primary">uspF</name>
    <name evidence="3" type="ORF">SULPSESMR1_00713</name>
</gene>
<proteinExistence type="inferred from homology"/>
<evidence type="ECO:0000313" key="4">
    <source>
        <dbReference type="Proteomes" id="UP000199754"/>
    </source>
</evidence>
<dbReference type="InterPro" id="IPR006016">
    <property type="entry name" value="UspA"/>
</dbReference>
<dbReference type="InterPro" id="IPR014729">
    <property type="entry name" value="Rossmann-like_a/b/a_fold"/>
</dbReference>
<evidence type="ECO:0000259" key="2">
    <source>
        <dbReference type="Pfam" id="PF00582"/>
    </source>
</evidence>
<dbReference type="EMBL" id="CP022415">
    <property type="protein sequence ID" value="ASM71544.1"/>
    <property type="molecule type" value="Genomic_DNA"/>
</dbReference>
<keyword evidence="4" id="KW-1185">Reference proteome</keyword>
<dbReference type="Proteomes" id="UP000199754">
    <property type="component" value="Chromosome"/>
</dbReference>
<dbReference type="CDD" id="cd00293">
    <property type="entry name" value="USP-like"/>
    <property type="match status" value="1"/>
</dbReference>
<accession>A0A221JXT4</accession>
<comment type="similarity">
    <text evidence="1">Belongs to the universal stress protein A family.</text>
</comment>
<dbReference type="KEGG" id="spse:SULPSESMR1_00713"/>
<protein>
    <submittedName>
        <fullName evidence="3">Universal stress protein F</fullName>
    </submittedName>
</protein>
<reference evidence="3 4" key="1">
    <citation type="submission" date="2017-07" db="EMBL/GenBank/DDBJ databases">
        <title>Genome Sequence of Sulfitobacter pseudonitzschiae Strain SMR1 Isolated from a culture of the Diatom Skeletonema marinoi.</title>
        <authorList>
            <person name="Topel M."/>
            <person name="Pinder M.I.M."/>
            <person name="Johansson O.N."/>
            <person name="Kourtchenko O."/>
            <person name="Godhe A."/>
            <person name="Clarke A.K."/>
        </authorList>
    </citation>
    <scope>NUCLEOTIDE SEQUENCE [LARGE SCALE GENOMIC DNA]</scope>
    <source>
        <strain evidence="3 4">SMR1</strain>
    </source>
</reference>
<dbReference type="PANTHER" id="PTHR46268">
    <property type="entry name" value="STRESS RESPONSE PROTEIN NHAX"/>
    <property type="match status" value="1"/>
</dbReference>
<feature type="domain" description="UspA" evidence="2">
    <location>
        <begin position="2"/>
        <end position="150"/>
    </location>
</feature>
<dbReference type="PANTHER" id="PTHR46268:SF6">
    <property type="entry name" value="UNIVERSAL STRESS PROTEIN UP12"/>
    <property type="match status" value="1"/>
</dbReference>
<dbReference type="PRINTS" id="PR01438">
    <property type="entry name" value="UNVRSLSTRESS"/>
</dbReference>
<dbReference type="RefSeq" id="WP_089419583.1">
    <property type="nucleotide sequence ID" value="NZ_CP022415.1"/>
</dbReference>
<name>A0A221JXT4_9RHOB</name>
<evidence type="ECO:0000313" key="3">
    <source>
        <dbReference type="EMBL" id="ASM71544.1"/>
    </source>
</evidence>
<dbReference type="InterPro" id="IPR006015">
    <property type="entry name" value="Universal_stress_UspA"/>
</dbReference>
<dbReference type="SUPFAM" id="SSF52402">
    <property type="entry name" value="Adenine nucleotide alpha hydrolases-like"/>
    <property type="match status" value="1"/>
</dbReference>
<evidence type="ECO:0000256" key="1">
    <source>
        <dbReference type="ARBA" id="ARBA00008791"/>
    </source>
</evidence>
<organism evidence="3 4">
    <name type="scientific">Pseudosulfitobacter pseudonitzschiae</name>
    <dbReference type="NCBI Taxonomy" id="1402135"/>
    <lineage>
        <taxon>Bacteria</taxon>
        <taxon>Pseudomonadati</taxon>
        <taxon>Pseudomonadota</taxon>
        <taxon>Alphaproteobacteria</taxon>
        <taxon>Rhodobacterales</taxon>
        <taxon>Roseobacteraceae</taxon>
        <taxon>Pseudosulfitobacter</taxon>
    </lineage>
</organism>